<evidence type="ECO:0000256" key="2">
    <source>
        <dbReference type="ARBA" id="ARBA00022723"/>
    </source>
</evidence>
<dbReference type="Proteomes" id="UP000032309">
    <property type="component" value="Unassembled WGS sequence"/>
</dbReference>
<dbReference type="InterPro" id="IPR009056">
    <property type="entry name" value="Cyt_c-like_dom"/>
</dbReference>
<dbReference type="EMBL" id="BAFN01000003">
    <property type="protein sequence ID" value="GAN35398.1"/>
    <property type="molecule type" value="Genomic_DNA"/>
</dbReference>
<organism evidence="6 7">
    <name type="scientific">Candidatus Brocadia sinica JPN1</name>
    <dbReference type="NCBI Taxonomy" id="1197129"/>
    <lineage>
        <taxon>Bacteria</taxon>
        <taxon>Pseudomonadati</taxon>
        <taxon>Planctomycetota</taxon>
        <taxon>Candidatus Brocadiia</taxon>
        <taxon>Candidatus Brocadiales</taxon>
        <taxon>Candidatus Brocadiaceae</taxon>
        <taxon>Candidatus Brocadia</taxon>
    </lineage>
</organism>
<reference evidence="7" key="1">
    <citation type="journal article" date="2015" name="Genome Announc.">
        <title>Draft Genome Sequence of an Anaerobic Ammonium-Oxidizing Bacterium, "Candidatus Brocadia sinica".</title>
        <authorList>
            <person name="Oshiki M."/>
            <person name="Shinyako-Hata K."/>
            <person name="Satoh H."/>
            <person name="Okabe S."/>
        </authorList>
    </citation>
    <scope>NUCLEOTIDE SEQUENCE [LARGE SCALE GENOMIC DNA]</scope>
    <source>
        <strain evidence="7">JPN1</strain>
    </source>
</reference>
<keyword evidence="1 4" id="KW-0349">Heme</keyword>
<keyword evidence="3 4" id="KW-0408">Iron</keyword>
<proteinExistence type="predicted"/>
<dbReference type="Gene3D" id="1.10.760.10">
    <property type="entry name" value="Cytochrome c-like domain"/>
    <property type="match status" value="1"/>
</dbReference>
<name>A0ABQ0K3I6_9BACT</name>
<evidence type="ECO:0000256" key="4">
    <source>
        <dbReference type="PROSITE-ProRule" id="PRU00433"/>
    </source>
</evidence>
<evidence type="ECO:0000313" key="7">
    <source>
        <dbReference type="Proteomes" id="UP000032309"/>
    </source>
</evidence>
<protein>
    <submittedName>
        <fullName evidence="6">Cytochrome c mono- and diheme variants</fullName>
    </submittedName>
</protein>
<evidence type="ECO:0000256" key="1">
    <source>
        <dbReference type="ARBA" id="ARBA00022617"/>
    </source>
</evidence>
<evidence type="ECO:0000259" key="5">
    <source>
        <dbReference type="PROSITE" id="PS51007"/>
    </source>
</evidence>
<evidence type="ECO:0000313" key="6">
    <source>
        <dbReference type="EMBL" id="GAN35398.1"/>
    </source>
</evidence>
<accession>A0ABQ0K3I6</accession>
<evidence type="ECO:0000256" key="3">
    <source>
        <dbReference type="ARBA" id="ARBA00023004"/>
    </source>
</evidence>
<dbReference type="PROSITE" id="PS51007">
    <property type="entry name" value="CYTC"/>
    <property type="match status" value="1"/>
</dbReference>
<dbReference type="SUPFAM" id="SSF46626">
    <property type="entry name" value="Cytochrome c"/>
    <property type="match status" value="1"/>
</dbReference>
<feature type="domain" description="Cytochrome c" evidence="5">
    <location>
        <begin position="27"/>
        <end position="136"/>
    </location>
</feature>
<gene>
    <name evidence="6" type="ORF">BROSI_C0002</name>
</gene>
<dbReference type="Pfam" id="PF13442">
    <property type="entry name" value="Cytochrome_CBB3"/>
    <property type="match status" value="1"/>
</dbReference>
<keyword evidence="2 4" id="KW-0479">Metal-binding</keyword>
<comment type="caution">
    <text evidence="6">The sequence shown here is derived from an EMBL/GenBank/DDBJ whole genome shotgun (WGS) entry which is preliminary data.</text>
</comment>
<dbReference type="InterPro" id="IPR036909">
    <property type="entry name" value="Cyt_c-like_dom_sf"/>
</dbReference>
<keyword evidence="7" id="KW-1185">Reference proteome</keyword>
<sequence length="142" mass="16029">MLFYGKLGKLSENKHKELSQERKMKKITSFMGICVFSALLSYGCNPKQTALSEKGGIWTVYDKECRKCHRANGKGSFVGRLIFKIPNFTNTKWQDNASDSRLIISVANGKRKMPGYKGKLADEEIVDLVKVCVRGFYPPQGQ</sequence>